<evidence type="ECO:0000256" key="7">
    <source>
        <dbReference type="ARBA" id="ARBA00023160"/>
    </source>
</evidence>
<comment type="subcellular location">
    <subcellularLocation>
        <location evidence="8">Cytoplasm</location>
    </subcellularLocation>
</comment>
<keyword evidence="2 8" id="KW-0808">Transferase</keyword>
<dbReference type="GO" id="GO:0008897">
    <property type="term" value="F:holo-[acyl-carrier-protein] synthase activity"/>
    <property type="evidence" value="ECO:0007669"/>
    <property type="project" value="UniProtKB-UniRule"/>
</dbReference>
<protein>
    <recommendedName>
        <fullName evidence="8">Holo-[acyl-carrier-protein] synthase</fullName>
        <shortName evidence="8">Holo-ACP synthase</shortName>
        <ecNumber evidence="8">2.7.8.7</ecNumber>
    </recommendedName>
    <alternativeName>
        <fullName evidence="8">4'-phosphopantetheinyl transferase AcpS</fullName>
    </alternativeName>
</protein>
<evidence type="ECO:0000313" key="10">
    <source>
        <dbReference type="EMBL" id="HJH23877.1"/>
    </source>
</evidence>
<dbReference type="EMBL" id="JAATIZ010000001">
    <property type="protein sequence ID" value="NJB63988.1"/>
    <property type="molecule type" value="Genomic_DNA"/>
</dbReference>
<evidence type="ECO:0000256" key="1">
    <source>
        <dbReference type="ARBA" id="ARBA00022516"/>
    </source>
</evidence>
<keyword evidence="13" id="KW-1185">Reference proteome</keyword>
<gene>
    <name evidence="8 10" type="primary">acpS</name>
    <name evidence="11" type="ORF">GGR41_000209</name>
    <name evidence="10" type="ORF">K8U84_04910</name>
</gene>
<dbReference type="RefSeq" id="WP_167660263.1">
    <property type="nucleotide sequence ID" value="NZ_BMCQ01000002.1"/>
</dbReference>
<comment type="similarity">
    <text evidence="8">Belongs to the P-Pant transferase superfamily. AcpS family.</text>
</comment>
<dbReference type="GO" id="GO:0006633">
    <property type="term" value="P:fatty acid biosynthetic process"/>
    <property type="evidence" value="ECO:0007669"/>
    <property type="project" value="UniProtKB-UniRule"/>
</dbReference>
<keyword evidence="5 8" id="KW-0460">Magnesium</keyword>
<evidence type="ECO:0000256" key="2">
    <source>
        <dbReference type="ARBA" id="ARBA00022679"/>
    </source>
</evidence>
<evidence type="ECO:0000313" key="13">
    <source>
        <dbReference type="Proteomes" id="UP000783934"/>
    </source>
</evidence>
<dbReference type="InterPro" id="IPR008278">
    <property type="entry name" value="4-PPantetheinyl_Trfase_dom"/>
</dbReference>
<reference evidence="10" key="2">
    <citation type="journal article" date="2021" name="PeerJ">
        <title>Extensive microbial diversity within the chicken gut microbiome revealed by metagenomics and culture.</title>
        <authorList>
            <person name="Gilroy R."/>
            <person name="Ravi A."/>
            <person name="Getino M."/>
            <person name="Pursley I."/>
            <person name="Horton D.L."/>
            <person name="Alikhan N.F."/>
            <person name="Baker D."/>
            <person name="Gharbi K."/>
            <person name="Hall N."/>
            <person name="Watson M."/>
            <person name="Adriaenssens E.M."/>
            <person name="Foster-Nyarko E."/>
            <person name="Jarju S."/>
            <person name="Secka A."/>
            <person name="Antonio M."/>
            <person name="Oren A."/>
            <person name="Chaudhuri R.R."/>
            <person name="La Ragione R."/>
            <person name="Hildebrand F."/>
            <person name="Pallen M.J."/>
        </authorList>
    </citation>
    <scope>NUCLEOTIDE SEQUENCE</scope>
    <source>
        <strain evidence="10">CHK175-13533</strain>
    </source>
</reference>
<keyword evidence="1 8" id="KW-0444">Lipid biosynthesis</keyword>
<dbReference type="EMBL" id="DYTQ01000058">
    <property type="protein sequence ID" value="HJH23877.1"/>
    <property type="molecule type" value="Genomic_DNA"/>
</dbReference>
<dbReference type="InterPro" id="IPR004568">
    <property type="entry name" value="Ppantetheine-prot_Trfase_dom"/>
</dbReference>
<evidence type="ECO:0000256" key="6">
    <source>
        <dbReference type="ARBA" id="ARBA00023098"/>
    </source>
</evidence>
<comment type="function">
    <text evidence="8">Transfers the 4'-phosphopantetheine moiety from coenzyme A to a Ser of acyl-carrier-protein.</text>
</comment>
<keyword evidence="8" id="KW-0963">Cytoplasm</keyword>
<evidence type="ECO:0000313" key="11">
    <source>
        <dbReference type="EMBL" id="NJB63988.1"/>
    </source>
</evidence>
<proteinExistence type="inferred from homology"/>
<feature type="binding site" evidence="8">
    <location>
        <position position="64"/>
    </location>
    <ligand>
        <name>Mg(2+)</name>
        <dbReference type="ChEBI" id="CHEBI:18420"/>
    </ligand>
</feature>
<feature type="domain" description="4'-phosphopantetheinyl transferase" evidence="9">
    <location>
        <begin position="6"/>
        <end position="105"/>
    </location>
</feature>
<evidence type="ECO:0000313" key="12">
    <source>
        <dbReference type="Proteomes" id="UP000700248"/>
    </source>
</evidence>
<accession>A0A9D2VFS5</accession>
<dbReference type="EC" id="2.7.8.7" evidence="8"/>
<dbReference type="GO" id="GO:0005737">
    <property type="term" value="C:cytoplasm"/>
    <property type="evidence" value="ECO:0007669"/>
    <property type="project" value="UniProtKB-SubCell"/>
</dbReference>
<dbReference type="HAMAP" id="MF_00101">
    <property type="entry name" value="AcpS"/>
    <property type="match status" value="1"/>
</dbReference>
<reference evidence="11 13" key="1">
    <citation type="submission" date="2020-03" db="EMBL/GenBank/DDBJ databases">
        <title>Genomic Encyclopedia of Type Strains, Phase IV (KMG-IV): sequencing the most valuable type-strain genomes for metagenomic binning, comparative biology and taxonomic classification.</title>
        <authorList>
            <person name="Goeker M."/>
        </authorList>
    </citation>
    <scope>NUCLEOTIDE SEQUENCE [LARGE SCALE GENOMIC DNA]</scope>
    <source>
        <strain evidence="11 13">DSM 26613</strain>
    </source>
</reference>
<organism evidence="10 12">
    <name type="scientific">Paenalcaligenes hominis</name>
    <dbReference type="NCBI Taxonomy" id="643674"/>
    <lineage>
        <taxon>Bacteria</taxon>
        <taxon>Pseudomonadati</taxon>
        <taxon>Pseudomonadota</taxon>
        <taxon>Betaproteobacteria</taxon>
        <taxon>Burkholderiales</taxon>
        <taxon>Alcaligenaceae</taxon>
        <taxon>Paenalcaligenes</taxon>
    </lineage>
</organism>
<dbReference type="Gene3D" id="3.90.470.20">
    <property type="entry name" value="4'-phosphopantetheinyl transferase domain"/>
    <property type="match status" value="1"/>
</dbReference>
<keyword evidence="7 8" id="KW-0275">Fatty acid biosynthesis</keyword>
<sequence>MAAIAGIGTDIMYISRIQASYDRFGERFLTRILGEHEKLVFQRRYARDPKRGMRFLATRFAAKEAFSKAIGLGMRMPMAWSRMQTLNAPSGKPMVVLSPELQAWYQTRFGAAHITLTDESDLVMAFAVVESLPSASTTIN</sequence>
<dbReference type="SUPFAM" id="SSF56214">
    <property type="entry name" value="4'-phosphopantetheinyl transferase"/>
    <property type="match status" value="1"/>
</dbReference>
<name>A0A9D2VFS5_9BURK</name>
<reference evidence="10" key="3">
    <citation type="submission" date="2021-09" db="EMBL/GenBank/DDBJ databases">
        <authorList>
            <person name="Gilroy R."/>
        </authorList>
    </citation>
    <scope>NUCLEOTIDE SEQUENCE</scope>
    <source>
        <strain evidence="10">CHK175-13533</strain>
    </source>
</reference>
<dbReference type="GO" id="GO:0000287">
    <property type="term" value="F:magnesium ion binding"/>
    <property type="evidence" value="ECO:0007669"/>
    <property type="project" value="UniProtKB-UniRule"/>
</dbReference>
<evidence type="ECO:0000259" key="9">
    <source>
        <dbReference type="Pfam" id="PF01648"/>
    </source>
</evidence>
<dbReference type="NCBIfam" id="TIGR00556">
    <property type="entry name" value="pantethn_trn"/>
    <property type="match status" value="1"/>
</dbReference>
<dbReference type="Proteomes" id="UP000783934">
    <property type="component" value="Unassembled WGS sequence"/>
</dbReference>
<comment type="catalytic activity">
    <reaction evidence="8">
        <text>apo-[ACP] + CoA = holo-[ACP] + adenosine 3',5'-bisphosphate + H(+)</text>
        <dbReference type="Rhea" id="RHEA:12068"/>
        <dbReference type="Rhea" id="RHEA-COMP:9685"/>
        <dbReference type="Rhea" id="RHEA-COMP:9690"/>
        <dbReference type="ChEBI" id="CHEBI:15378"/>
        <dbReference type="ChEBI" id="CHEBI:29999"/>
        <dbReference type="ChEBI" id="CHEBI:57287"/>
        <dbReference type="ChEBI" id="CHEBI:58343"/>
        <dbReference type="ChEBI" id="CHEBI:64479"/>
        <dbReference type="EC" id="2.7.8.7"/>
    </reaction>
</comment>
<keyword evidence="6 8" id="KW-0443">Lipid metabolism</keyword>
<dbReference type="NCBIfam" id="TIGR00516">
    <property type="entry name" value="acpS"/>
    <property type="match status" value="1"/>
</dbReference>
<dbReference type="InterPro" id="IPR002582">
    <property type="entry name" value="ACPS"/>
</dbReference>
<evidence type="ECO:0000256" key="4">
    <source>
        <dbReference type="ARBA" id="ARBA00022832"/>
    </source>
</evidence>
<evidence type="ECO:0000256" key="3">
    <source>
        <dbReference type="ARBA" id="ARBA00022723"/>
    </source>
</evidence>
<comment type="cofactor">
    <cofactor evidence="8">
        <name>Mg(2+)</name>
        <dbReference type="ChEBI" id="CHEBI:18420"/>
    </cofactor>
</comment>
<keyword evidence="3 8" id="KW-0479">Metal-binding</keyword>
<feature type="binding site" evidence="8">
    <location>
        <position position="10"/>
    </location>
    <ligand>
        <name>Mg(2+)</name>
        <dbReference type="ChEBI" id="CHEBI:18420"/>
    </ligand>
</feature>
<evidence type="ECO:0000256" key="5">
    <source>
        <dbReference type="ARBA" id="ARBA00022842"/>
    </source>
</evidence>
<comment type="caution">
    <text evidence="10">The sequence shown here is derived from an EMBL/GenBank/DDBJ whole genome shotgun (WGS) entry which is preliminary data.</text>
</comment>
<dbReference type="Pfam" id="PF01648">
    <property type="entry name" value="ACPS"/>
    <property type="match status" value="1"/>
</dbReference>
<dbReference type="AlphaFoldDB" id="A0A9D2VFS5"/>
<keyword evidence="4 8" id="KW-0276">Fatty acid metabolism</keyword>
<dbReference type="Proteomes" id="UP000700248">
    <property type="component" value="Unassembled WGS sequence"/>
</dbReference>
<dbReference type="InterPro" id="IPR037143">
    <property type="entry name" value="4-PPantetheinyl_Trfase_dom_sf"/>
</dbReference>
<evidence type="ECO:0000256" key="8">
    <source>
        <dbReference type="HAMAP-Rule" id="MF_00101"/>
    </source>
</evidence>